<dbReference type="Pfam" id="PF06853">
    <property type="entry name" value="DUF1249"/>
    <property type="match status" value="1"/>
</dbReference>
<comment type="caution">
    <text evidence="1">The sequence shown here is derived from an EMBL/GenBank/DDBJ whole genome shotgun (WGS) entry which is preliminary data.</text>
</comment>
<accession>A0A2S4HDV0</accession>
<dbReference type="PANTHER" id="PTHR38774:SF1">
    <property type="entry name" value="CYTOPLASMIC PROTEIN"/>
    <property type="match status" value="1"/>
</dbReference>
<sequence>MYGHFIGSDVNNHQYRIDLNGHLADCEMNFRRLQKLLPSEVEAGDCLRFGVAANAVELHIKERAPYTTMLELRLAKPLFAELPVPALQVRIYHDASLAEVMGARGLRPVKPRYQYPNTAMYQRDEKAQQNRYLGEWLSLCLSHGRSLENPLNILEI</sequence>
<evidence type="ECO:0000313" key="2">
    <source>
        <dbReference type="Proteomes" id="UP000237222"/>
    </source>
</evidence>
<dbReference type="OrthoDB" id="9793663at2"/>
<protein>
    <recommendedName>
        <fullName evidence="3">DUF1249 domain-containing protein</fullName>
    </recommendedName>
</protein>
<evidence type="ECO:0000313" key="1">
    <source>
        <dbReference type="EMBL" id="POP52165.1"/>
    </source>
</evidence>
<proteinExistence type="predicted"/>
<dbReference type="AlphaFoldDB" id="A0A2S4HDV0"/>
<organism evidence="1 2">
    <name type="scientific">Zhongshania marina</name>
    <dbReference type="NCBI Taxonomy" id="2304603"/>
    <lineage>
        <taxon>Bacteria</taxon>
        <taxon>Pseudomonadati</taxon>
        <taxon>Pseudomonadota</taxon>
        <taxon>Gammaproteobacteria</taxon>
        <taxon>Cellvibrionales</taxon>
        <taxon>Spongiibacteraceae</taxon>
        <taxon>Zhongshania</taxon>
    </lineage>
</organism>
<name>A0A2S4HDV0_9GAMM</name>
<dbReference type="EMBL" id="PQGG01000031">
    <property type="protein sequence ID" value="POP52165.1"/>
    <property type="molecule type" value="Genomic_DNA"/>
</dbReference>
<dbReference type="PANTHER" id="PTHR38774">
    <property type="entry name" value="CYTOPLASMIC PROTEIN-RELATED"/>
    <property type="match status" value="1"/>
</dbReference>
<reference evidence="1 2" key="1">
    <citation type="submission" date="2018-01" db="EMBL/GenBank/DDBJ databases">
        <authorList>
            <person name="Yu X.-D."/>
        </authorList>
    </citation>
    <scope>NUCLEOTIDE SEQUENCE [LARGE SCALE GENOMIC DNA]</scope>
    <source>
        <strain evidence="1 2">ZX-21</strain>
    </source>
</reference>
<evidence type="ECO:0008006" key="3">
    <source>
        <dbReference type="Google" id="ProtNLM"/>
    </source>
</evidence>
<gene>
    <name evidence="1" type="ORF">C0068_14270</name>
</gene>
<dbReference type="Proteomes" id="UP000237222">
    <property type="component" value="Unassembled WGS sequence"/>
</dbReference>
<dbReference type="InterPro" id="IPR009659">
    <property type="entry name" value="DUF1249"/>
</dbReference>